<comment type="caution">
    <text evidence="2">The sequence shown here is derived from an EMBL/GenBank/DDBJ whole genome shotgun (WGS) entry which is preliminary data.</text>
</comment>
<keyword evidence="1" id="KW-0732">Signal</keyword>
<evidence type="ECO:0000256" key="1">
    <source>
        <dbReference type="SAM" id="SignalP"/>
    </source>
</evidence>
<dbReference type="Proteomes" id="UP001595075">
    <property type="component" value="Unassembled WGS sequence"/>
</dbReference>
<feature type="signal peptide" evidence="1">
    <location>
        <begin position="1"/>
        <end position="17"/>
    </location>
</feature>
<evidence type="ECO:0000313" key="3">
    <source>
        <dbReference type="Proteomes" id="UP001595075"/>
    </source>
</evidence>
<accession>A0ABR4BTC5</accession>
<gene>
    <name evidence="2" type="ORF">VTL71DRAFT_8910</name>
</gene>
<protein>
    <submittedName>
        <fullName evidence="2">Uncharacterized protein</fullName>
    </submittedName>
</protein>
<feature type="chain" id="PRO_5047168856" evidence="1">
    <location>
        <begin position="18"/>
        <end position="165"/>
    </location>
</feature>
<dbReference type="EMBL" id="JAZHXI010000020">
    <property type="protein sequence ID" value="KAL2060858.1"/>
    <property type="molecule type" value="Genomic_DNA"/>
</dbReference>
<sequence>MFKQIITVAFLATIVSAGTIDRRDRFGGGISNGPGNPFSLQVTTPKLGNEGGVQTGDRDFDRGDPQSLSAEACGGTVTARQLTQNEMSCVYQLPATLPAGVTKFTDPVNAFEISFPQGCAGYSITVDNSCGDCGGVGELINAGVCGSNGKNILPICNNNGVLAAC</sequence>
<name>A0ABR4BTC5_9HELO</name>
<organism evidence="2 3">
    <name type="scientific">Oculimacula yallundae</name>
    <dbReference type="NCBI Taxonomy" id="86028"/>
    <lineage>
        <taxon>Eukaryota</taxon>
        <taxon>Fungi</taxon>
        <taxon>Dikarya</taxon>
        <taxon>Ascomycota</taxon>
        <taxon>Pezizomycotina</taxon>
        <taxon>Leotiomycetes</taxon>
        <taxon>Helotiales</taxon>
        <taxon>Ploettnerulaceae</taxon>
        <taxon>Oculimacula</taxon>
    </lineage>
</organism>
<evidence type="ECO:0000313" key="2">
    <source>
        <dbReference type="EMBL" id="KAL2060858.1"/>
    </source>
</evidence>
<reference evidence="2 3" key="1">
    <citation type="journal article" date="2024" name="Commun. Biol.">
        <title>Comparative genomic analysis of thermophilic fungi reveals convergent evolutionary adaptations and gene losses.</title>
        <authorList>
            <person name="Steindorff A.S."/>
            <person name="Aguilar-Pontes M.V."/>
            <person name="Robinson A.J."/>
            <person name="Andreopoulos B."/>
            <person name="LaButti K."/>
            <person name="Kuo A."/>
            <person name="Mondo S."/>
            <person name="Riley R."/>
            <person name="Otillar R."/>
            <person name="Haridas S."/>
            <person name="Lipzen A."/>
            <person name="Grimwood J."/>
            <person name="Schmutz J."/>
            <person name="Clum A."/>
            <person name="Reid I.D."/>
            <person name="Moisan M.C."/>
            <person name="Butler G."/>
            <person name="Nguyen T.T.M."/>
            <person name="Dewar K."/>
            <person name="Conant G."/>
            <person name="Drula E."/>
            <person name="Henrissat B."/>
            <person name="Hansel C."/>
            <person name="Singer S."/>
            <person name="Hutchinson M.I."/>
            <person name="de Vries R.P."/>
            <person name="Natvig D.O."/>
            <person name="Powell A.J."/>
            <person name="Tsang A."/>
            <person name="Grigoriev I.V."/>
        </authorList>
    </citation>
    <scope>NUCLEOTIDE SEQUENCE [LARGE SCALE GENOMIC DNA]</scope>
    <source>
        <strain evidence="2 3">CBS 494.80</strain>
    </source>
</reference>
<proteinExistence type="predicted"/>
<keyword evidence="3" id="KW-1185">Reference proteome</keyword>